<dbReference type="EMBL" id="JARIHO010000013">
    <property type="protein sequence ID" value="KAJ7351183.1"/>
    <property type="molecule type" value="Genomic_DNA"/>
</dbReference>
<keyword evidence="2" id="KW-1185">Reference proteome</keyword>
<dbReference type="Proteomes" id="UP001218218">
    <property type="component" value="Unassembled WGS sequence"/>
</dbReference>
<name>A0AAD7ETK2_9AGAR</name>
<evidence type="ECO:0000313" key="1">
    <source>
        <dbReference type="EMBL" id="KAJ7351183.1"/>
    </source>
</evidence>
<accession>A0AAD7ETK2</accession>
<reference evidence="1" key="1">
    <citation type="submission" date="2023-03" db="EMBL/GenBank/DDBJ databases">
        <title>Massive genome expansion in bonnet fungi (Mycena s.s.) driven by repeated elements and novel gene families across ecological guilds.</title>
        <authorList>
            <consortium name="Lawrence Berkeley National Laboratory"/>
            <person name="Harder C.B."/>
            <person name="Miyauchi S."/>
            <person name="Viragh M."/>
            <person name="Kuo A."/>
            <person name="Thoen E."/>
            <person name="Andreopoulos B."/>
            <person name="Lu D."/>
            <person name="Skrede I."/>
            <person name="Drula E."/>
            <person name="Henrissat B."/>
            <person name="Morin E."/>
            <person name="Kohler A."/>
            <person name="Barry K."/>
            <person name="LaButti K."/>
            <person name="Morin E."/>
            <person name="Salamov A."/>
            <person name="Lipzen A."/>
            <person name="Mereny Z."/>
            <person name="Hegedus B."/>
            <person name="Baldrian P."/>
            <person name="Stursova M."/>
            <person name="Weitz H."/>
            <person name="Taylor A."/>
            <person name="Grigoriev I.V."/>
            <person name="Nagy L.G."/>
            <person name="Martin F."/>
            <person name="Kauserud H."/>
        </authorList>
    </citation>
    <scope>NUCLEOTIDE SEQUENCE</scope>
    <source>
        <strain evidence="1">CBHHK002</strain>
    </source>
</reference>
<sequence length="106" mass="11298">MSRAKASRWHSGERERRAVRRAGACAWEGAAGISEDARSGWIFRTNKGLGSRLAPKEQGAGGWRLEAVGTNERGEQDRAAVWAGAGAGAGAGLIATKRFEKTNLDM</sequence>
<comment type="caution">
    <text evidence="1">The sequence shown here is derived from an EMBL/GenBank/DDBJ whole genome shotgun (WGS) entry which is preliminary data.</text>
</comment>
<organism evidence="1 2">
    <name type="scientific">Mycena albidolilacea</name>
    <dbReference type="NCBI Taxonomy" id="1033008"/>
    <lineage>
        <taxon>Eukaryota</taxon>
        <taxon>Fungi</taxon>
        <taxon>Dikarya</taxon>
        <taxon>Basidiomycota</taxon>
        <taxon>Agaricomycotina</taxon>
        <taxon>Agaricomycetes</taxon>
        <taxon>Agaricomycetidae</taxon>
        <taxon>Agaricales</taxon>
        <taxon>Marasmiineae</taxon>
        <taxon>Mycenaceae</taxon>
        <taxon>Mycena</taxon>
    </lineage>
</organism>
<evidence type="ECO:0000313" key="2">
    <source>
        <dbReference type="Proteomes" id="UP001218218"/>
    </source>
</evidence>
<proteinExistence type="predicted"/>
<gene>
    <name evidence="1" type="ORF">DFH08DRAFT_805919</name>
</gene>
<protein>
    <submittedName>
        <fullName evidence="1">Uncharacterized protein</fullName>
    </submittedName>
</protein>
<dbReference type="AlphaFoldDB" id="A0AAD7ETK2"/>